<keyword evidence="3 7" id="KW-0812">Transmembrane</keyword>
<feature type="transmembrane region" description="Helical" evidence="7">
    <location>
        <begin position="441"/>
        <end position="460"/>
    </location>
</feature>
<dbReference type="InterPro" id="IPR050352">
    <property type="entry name" value="ABCG_transporters"/>
</dbReference>
<feature type="domain" description="ABC transporter" evidence="8">
    <location>
        <begin position="52"/>
        <end position="328"/>
    </location>
</feature>
<evidence type="ECO:0000313" key="9">
    <source>
        <dbReference type="EMBL" id="KAG5177387.1"/>
    </source>
</evidence>
<organism evidence="9 10">
    <name type="scientific">Tribonema minus</name>
    <dbReference type="NCBI Taxonomy" id="303371"/>
    <lineage>
        <taxon>Eukaryota</taxon>
        <taxon>Sar</taxon>
        <taxon>Stramenopiles</taxon>
        <taxon>Ochrophyta</taxon>
        <taxon>PX clade</taxon>
        <taxon>Xanthophyceae</taxon>
        <taxon>Tribonematales</taxon>
        <taxon>Tribonemataceae</taxon>
        <taxon>Tribonema</taxon>
    </lineage>
</organism>
<dbReference type="Gene3D" id="3.40.50.300">
    <property type="entry name" value="P-loop containing nucleotide triphosphate hydrolases"/>
    <property type="match status" value="1"/>
</dbReference>
<gene>
    <name evidence="9" type="ORF">JKP88DRAFT_346958</name>
</gene>
<dbReference type="AlphaFoldDB" id="A0A836C9P6"/>
<feature type="region of interest" description="Disordered" evidence="6">
    <location>
        <begin position="791"/>
        <end position="823"/>
    </location>
</feature>
<dbReference type="EMBL" id="JAFCMP010000525">
    <property type="protein sequence ID" value="KAG5177387.1"/>
    <property type="molecule type" value="Genomic_DNA"/>
</dbReference>
<keyword evidence="10" id="KW-1185">Reference proteome</keyword>
<keyword evidence="5 7" id="KW-0472">Membrane</keyword>
<evidence type="ECO:0000256" key="1">
    <source>
        <dbReference type="ARBA" id="ARBA00004141"/>
    </source>
</evidence>
<reference evidence="9" key="1">
    <citation type="submission" date="2021-02" db="EMBL/GenBank/DDBJ databases">
        <title>First Annotated Genome of the Yellow-green Alga Tribonema minus.</title>
        <authorList>
            <person name="Mahan K.M."/>
        </authorList>
    </citation>
    <scope>NUCLEOTIDE SEQUENCE</scope>
    <source>
        <strain evidence="9">UTEX B ZZ1240</strain>
    </source>
</reference>
<proteinExistence type="predicted"/>
<feature type="compositionally biased region" description="Low complexity" evidence="6">
    <location>
        <begin position="795"/>
        <end position="806"/>
    </location>
</feature>
<dbReference type="PANTHER" id="PTHR48041:SF41">
    <property type="entry name" value="ABC TRANSPORTER G FAMILY"/>
    <property type="match status" value="1"/>
</dbReference>
<evidence type="ECO:0000256" key="6">
    <source>
        <dbReference type="SAM" id="MobiDB-lite"/>
    </source>
</evidence>
<evidence type="ECO:0000256" key="7">
    <source>
        <dbReference type="SAM" id="Phobius"/>
    </source>
</evidence>
<dbReference type="InterPro" id="IPR003439">
    <property type="entry name" value="ABC_transporter-like_ATP-bd"/>
</dbReference>
<name>A0A836C9P6_9STRA</name>
<dbReference type="OrthoDB" id="66620at2759"/>
<dbReference type="PROSITE" id="PS50893">
    <property type="entry name" value="ABC_TRANSPORTER_2"/>
    <property type="match status" value="1"/>
</dbReference>
<dbReference type="InterPro" id="IPR027417">
    <property type="entry name" value="P-loop_NTPase"/>
</dbReference>
<evidence type="ECO:0000259" key="8">
    <source>
        <dbReference type="PROSITE" id="PS50893"/>
    </source>
</evidence>
<dbReference type="Pfam" id="PF01061">
    <property type="entry name" value="ABC2_membrane"/>
    <property type="match status" value="1"/>
</dbReference>
<dbReference type="GO" id="GO:0005524">
    <property type="term" value="F:ATP binding"/>
    <property type="evidence" value="ECO:0007669"/>
    <property type="project" value="InterPro"/>
</dbReference>
<evidence type="ECO:0000313" key="10">
    <source>
        <dbReference type="Proteomes" id="UP000664859"/>
    </source>
</evidence>
<evidence type="ECO:0000256" key="5">
    <source>
        <dbReference type="ARBA" id="ARBA00023136"/>
    </source>
</evidence>
<dbReference type="Pfam" id="PF00005">
    <property type="entry name" value="ABC_tran"/>
    <property type="match status" value="1"/>
</dbReference>
<feature type="transmembrane region" description="Helical" evidence="7">
    <location>
        <begin position="480"/>
        <end position="503"/>
    </location>
</feature>
<feature type="transmembrane region" description="Helical" evidence="7">
    <location>
        <begin position="524"/>
        <end position="544"/>
    </location>
</feature>
<dbReference type="GO" id="GO:0140359">
    <property type="term" value="F:ABC-type transporter activity"/>
    <property type="evidence" value="ECO:0007669"/>
    <property type="project" value="InterPro"/>
</dbReference>
<keyword evidence="4 7" id="KW-1133">Transmembrane helix</keyword>
<evidence type="ECO:0000256" key="4">
    <source>
        <dbReference type="ARBA" id="ARBA00022989"/>
    </source>
</evidence>
<dbReference type="GO" id="GO:0016020">
    <property type="term" value="C:membrane"/>
    <property type="evidence" value="ECO:0007669"/>
    <property type="project" value="UniProtKB-SubCell"/>
</dbReference>
<dbReference type="GO" id="GO:0016887">
    <property type="term" value="F:ATP hydrolysis activity"/>
    <property type="evidence" value="ECO:0007669"/>
    <property type="project" value="InterPro"/>
</dbReference>
<dbReference type="InterPro" id="IPR017871">
    <property type="entry name" value="ABC_transporter-like_CS"/>
</dbReference>
<comment type="subcellular location">
    <subcellularLocation>
        <location evidence="1">Membrane</location>
        <topology evidence="1">Multi-pass membrane protein</topology>
    </subcellularLocation>
</comment>
<sequence>MNCACRAVPPSRAAHVERLPLGGRKGRCMDGDCASLRAVRDLDSGLSDLDLAHHSGVSRTAILGPSGAGKTSVFNALTHTTPRVHVSRAILGPSGAGKTSVFNALTNTTPRARGTRLMGRLRALCAAAPGPYDDVVATRMAYVPQKQAFYPFLTVRETLLFTAGMRMGGTGAAEKEEYVAKLLVRLGMEHAADTLEYIAKLLVRLGMEHAANTLVGDPTRTKSAGISGGEQRRLALGLGVIGLEKPSVLLVDEPTSGLDASQAQKVIEALRALCEDGHTVAVTIHQPRSSIFALIDDVLLIAQGEVMYMGPAEQALPHFQALGYSVPPQFNPADFLLDLVSPGALAHGYASQGSSEANQEDEEHRLRRFALAAREAWRQRPADIDDDGDACASAAAAAAADGIGDNAVTVPPNKGRVGALTQFRLLLVRSWRQVARNSTSMLARLATGIALGGFFGAIFWDMGGAAGAAAGVERAAHNRISLAVNVCINAAMIGSIGALQTLAVEKPVVMRERLHLGYGALPYYLAKFIAELPLMVLFPLSFAPMVHGMARLGHGTFLGGIGEFVGMVLLQTHASAALGLMVGCVSPNMDTAMVLGPALNVIFLMLSGVHGEMPEFLKKMEWLSTMKWGVEGVIRTELQGARLESTFVPSSASATTSLMGGGGGGAQHGPGWWGRLFMRVSPRPVVIKGEQILEKLGYPADGGLQRPATWLAGLACAYHVITVTALALAKPHYQLMEPLPERCPVHVVTAAVLALAVSHYPLVEPPREDASALASSNGTTAADVLSLEDVRFERSSSSSGSSSDGSRGSRFDRRRAPVAVTAR</sequence>
<dbReference type="PANTHER" id="PTHR48041">
    <property type="entry name" value="ABC TRANSPORTER G FAMILY MEMBER 28"/>
    <property type="match status" value="1"/>
</dbReference>
<feature type="transmembrane region" description="Helical" evidence="7">
    <location>
        <begin position="592"/>
        <end position="610"/>
    </location>
</feature>
<evidence type="ECO:0000256" key="2">
    <source>
        <dbReference type="ARBA" id="ARBA00022448"/>
    </source>
</evidence>
<dbReference type="Pfam" id="PF19055">
    <property type="entry name" value="ABC2_membrane_7"/>
    <property type="match status" value="1"/>
</dbReference>
<accession>A0A836C9P6</accession>
<dbReference type="SUPFAM" id="SSF52540">
    <property type="entry name" value="P-loop containing nucleoside triphosphate hydrolases"/>
    <property type="match status" value="2"/>
</dbReference>
<evidence type="ECO:0000256" key="3">
    <source>
        <dbReference type="ARBA" id="ARBA00022692"/>
    </source>
</evidence>
<dbReference type="InterPro" id="IPR013525">
    <property type="entry name" value="ABC2_TM"/>
</dbReference>
<dbReference type="InterPro" id="IPR043926">
    <property type="entry name" value="ABCG_dom"/>
</dbReference>
<dbReference type="PROSITE" id="PS00211">
    <property type="entry name" value="ABC_TRANSPORTER_1"/>
    <property type="match status" value="1"/>
</dbReference>
<comment type="caution">
    <text evidence="9">The sequence shown here is derived from an EMBL/GenBank/DDBJ whole genome shotgun (WGS) entry which is preliminary data.</text>
</comment>
<keyword evidence="2" id="KW-0813">Transport</keyword>
<dbReference type="Proteomes" id="UP000664859">
    <property type="component" value="Unassembled WGS sequence"/>
</dbReference>
<protein>
    <recommendedName>
        <fullName evidence="8">ABC transporter domain-containing protein</fullName>
    </recommendedName>
</protein>